<evidence type="ECO:0000313" key="4">
    <source>
        <dbReference type="Proteomes" id="UP001224775"/>
    </source>
</evidence>
<organism evidence="3 4">
    <name type="scientific">Skeletonema marinoi</name>
    <dbReference type="NCBI Taxonomy" id="267567"/>
    <lineage>
        <taxon>Eukaryota</taxon>
        <taxon>Sar</taxon>
        <taxon>Stramenopiles</taxon>
        <taxon>Ochrophyta</taxon>
        <taxon>Bacillariophyta</taxon>
        <taxon>Coscinodiscophyceae</taxon>
        <taxon>Thalassiosirophycidae</taxon>
        <taxon>Thalassiosirales</taxon>
        <taxon>Skeletonemataceae</taxon>
        <taxon>Skeletonema</taxon>
        <taxon>Skeletonema marinoi-dohrnii complex</taxon>
    </lineage>
</organism>
<dbReference type="InterPro" id="IPR000504">
    <property type="entry name" value="RRM_dom"/>
</dbReference>
<reference evidence="3" key="1">
    <citation type="submission" date="2023-06" db="EMBL/GenBank/DDBJ databases">
        <title>Survivors Of The Sea: Transcriptome response of Skeletonema marinoi to long-term dormancy.</title>
        <authorList>
            <person name="Pinder M.I.M."/>
            <person name="Kourtchenko O."/>
            <person name="Robertson E.K."/>
            <person name="Larsson T."/>
            <person name="Maumus F."/>
            <person name="Osuna-Cruz C.M."/>
            <person name="Vancaester E."/>
            <person name="Stenow R."/>
            <person name="Vandepoele K."/>
            <person name="Ploug H."/>
            <person name="Bruchert V."/>
            <person name="Godhe A."/>
            <person name="Topel M."/>
        </authorList>
    </citation>
    <scope>NUCLEOTIDE SEQUENCE</scope>
    <source>
        <strain evidence="3">R05AC</strain>
    </source>
</reference>
<dbReference type="PROSITE" id="PS50102">
    <property type="entry name" value="RRM"/>
    <property type="match status" value="1"/>
</dbReference>
<dbReference type="Proteomes" id="UP001224775">
    <property type="component" value="Unassembled WGS sequence"/>
</dbReference>
<dbReference type="AlphaFoldDB" id="A0AAD8XWS7"/>
<dbReference type="SMART" id="SM00360">
    <property type="entry name" value="RRM"/>
    <property type="match status" value="1"/>
</dbReference>
<sequence>MLRRILDTQMMMKESTTNSSWNKENVPASTMMRTAALNNTTATSSVPKLTTLWVEGFETTDQEQDIRHLFRAFAPIVCVDRPHDKQGNPRSHVFITLLSQHADKAIEMMNGRRVNNDWISLKVQKAKKERRVAIAVVKKGGRKRVCRAFRHGQCLQKCPFGLHHTRR</sequence>
<gene>
    <name evidence="3" type="ORF">QTG54_014085</name>
</gene>
<evidence type="ECO:0000259" key="2">
    <source>
        <dbReference type="PROSITE" id="PS50102"/>
    </source>
</evidence>
<name>A0AAD8XWS7_9STRA</name>
<dbReference type="InterPro" id="IPR012677">
    <property type="entry name" value="Nucleotide-bd_a/b_plait_sf"/>
</dbReference>
<dbReference type="Pfam" id="PF00076">
    <property type="entry name" value="RRM_1"/>
    <property type="match status" value="1"/>
</dbReference>
<dbReference type="GO" id="GO:0003723">
    <property type="term" value="F:RNA binding"/>
    <property type="evidence" value="ECO:0007669"/>
    <property type="project" value="UniProtKB-UniRule"/>
</dbReference>
<dbReference type="EMBL" id="JATAAI010000035">
    <property type="protein sequence ID" value="KAK1735019.1"/>
    <property type="molecule type" value="Genomic_DNA"/>
</dbReference>
<dbReference type="InterPro" id="IPR035979">
    <property type="entry name" value="RBD_domain_sf"/>
</dbReference>
<protein>
    <recommendedName>
        <fullName evidence="2">RRM domain-containing protein</fullName>
    </recommendedName>
</protein>
<keyword evidence="4" id="KW-1185">Reference proteome</keyword>
<evidence type="ECO:0000313" key="3">
    <source>
        <dbReference type="EMBL" id="KAK1735019.1"/>
    </source>
</evidence>
<feature type="domain" description="RRM" evidence="2">
    <location>
        <begin position="50"/>
        <end position="128"/>
    </location>
</feature>
<accession>A0AAD8XWS7</accession>
<dbReference type="Gene3D" id="3.30.70.330">
    <property type="match status" value="1"/>
</dbReference>
<proteinExistence type="predicted"/>
<evidence type="ECO:0000256" key="1">
    <source>
        <dbReference type="PROSITE-ProRule" id="PRU00176"/>
    </source>
</evidence>
<comment type="caution">
    <text evidence="3">The sequence shown here is derived from an EMBL/GenBank/DDBJ whole genome shotgun (WGS) entry which is preliminary data.</text>
</comment>
<dbReference type="SUPFAM" id="SSF54928">
    <property type="entry name" value="RNA-binding domain, RBD"/>
    <property type="match status" value="1"/>
</dbReference>
<dbReference type="CDD" id="cd00590">
    <property type="entry name" value="RRM_SF"/>
    <property type="match status" value="1"/>
</dbReference>
<keyword evidence="1" id="KW-0694">RNA-binding</keyword>